<dbReference type="PANTHER" id="PTHR43273">
    <property type="entry name" value="ANAEROBIC SULFATASE-MATURATING ENZYME HOMOLOG ASLB-RELATED"/>
    <property type="match status" value="1"/>
</dbReference>
<keyword evidence="5" id="KW-0411">Iron-sulfur</keyword>
<dbReference type="Proteomes" id="UP000249299">
    <property type="component" value="Unassembled WGS sequence"/>
</dbReference>
<evidence type="ECO:0000256" key="5">
    <source>
        <dbReference type="ARBA" id="ARBA00023014"/>
    </source>
</evidence>
<dbReference type="RefSeq" id="WP_111432580.1">
    <property type="nucleotide sequence ID" value="NZ_JACIGG010000006.1"/>
</dbReference>
<dbReference type="AlphaFoldDB" id="A0A327JTE2"/>
<evidence type="ECO:0000313" key="9">
    <source>
        <dbReference type="Proteomes" id="UP000249299"/>
    </source>
</evidence>
<comment type="cofactor">
    <cofactor evidence="1">
        <name>[4Fe-4S] cluster</name>
        <dbReference type="ChEBI" id="CHEBI:49883"/>
    </cofactor>
</comment>
<dbReference type="InterPro" id="IPR007197">
    <property type="entry name" value="rSAM"/>
</dbReference>
<evidence type="ECO:0000259" key="7">
    <source>
        <dbReference type="Pfam" id="PF04055"/>
    </source>
</evidence>
<dbReference type="GO" id="GO:0016491">
    <property type="term" value="F:oxidoreductase activity"/>
    <property type="evidence" value="ECO:0007669"/>
    <property type="project" value="InterPro"/>
</dbReference>
<evidence type="ECO:0000256" key="2">
    <source>
        <dbReference type="ARBA" id="ARBA00022691"/>
    </source>
</evidence>
<dbReference type="OrthoDB" id="9782387at2"/>
<dbReference type="EMBL" id="NPEV01000002">
    <property type="protein sequence ID" value="RAI29790.1"/>
    <property type="molecule type" value="Genomic_DNA"/>
</dbReference>
<evidence type="ECO:0000256" key="1">
    <source>
        <dbReference type="ARBA" id="ARBA00001966"/>
    </source>
</evidence>
<dbReference type="GO" id="GO:0046872">
    <property type="term" value="F:metal ion binding"/>
    <property type="evidence" value="ECO:0007669"/>
    <property type="project" value="UniProtKB-KW"/>
</dbReference>
<evidence type="ECO:0000256" key="6">
    <source>
        <dbReference type="ARBA" id="ARBA00023601"/>
    </source>
</evidence>
<dbReference type="SFLD" id="SFLDG01386">
    <property type="entry name" value="main_SPASM_domain-containing"/>
    <property type="match status" value="1"/>
</dbReference>
<dbReference type="InterPro" id="IPR023867">
    <property type="entry name" value="Sulphatase_maturase_rSAM"/>
</dbReference>
<name>A0A327JTE2_9HYPH</name>
<dbReference type="SFLD" id="SFLDG01384">
    <property type="entry name" value="thioether_bond_formation_requi"/>
    <property type="match status" value="1"/>
</dbReference>
<evidence type="ECO:0000256" key="4">
    <source>
        <dbReference type="ARBA" id="ARBA00023004"/>
    </source>
</evidence>
<dbReference type="GO" id="GO:0051536">
    <property type="term" value="F:iron-sulfur cluster binding"/>
    <property type="evidence" value="ECO:0007669"/>
    <property type="project" value="UniProtKB-KW"/>
</dbReference>
<keyword evidence="9" id="KW-1185">Reference proteome</keyword>
<dbReference type="InterPro" id="IPR058240">
    <property type="entry name" value="rSAM_sf"/>
</dbReference>
<comment type="caution">
    <text evidence="8">The sequence shown here is derived from an EMBL/GenBank/DDBJ whole genome shotgun (WGS) entry which is preliminary data.</text>
</comment>
<organism evidence="8 9">
    <name type="scientific">Rhodobium orientis</name>
    <dbReference type="NCBI Taxonomy" id="34017"/>
    <lineage>
        <taxon>Bacteria</taxon>
        <taxon>Pseudomonadati</taxon>
        <taxon>Pseudomonadota</taxon>
        <taxon>Alphaproteobacteria</taxon>
        <taxon>Hyphomicrobiales</taxon>
        <taxon>Rhodobiaceae</taxon>
        <taxon>Rhodobium</taxon>
    </lineage>
</organism>
<dbReference type="Pfam" id="PF04055">
    <property type="entry name" value="Radical_SAM"/>
    <property type="match status" value="1"/>
</dbReference>
<proteinExistence type="inferred from homology"/>
<dbReference type="InterPro" id="IPR013785">
    <property type="entry name" value="Aldolase_TIM"/>
</dbReference>
<evidence type="ECO:0000313" key="8">
    <source>
        <dbReference type="EMBL" id="RAI29790.1"/>
    </source>
</evidence>
<dbReference type="SFLD" id="SFLDG01067">
    <property type="entry name" value="SPASM/twitch_domain_containing"/>
    <property type="match status" value="1"/>
</dbReference>
<dbReference type="PANTHER" id="PTHR43273:SF3">
    <property type="entry name" value="ANAEROBIC SULFATASE-MATURATING ENZYME HOMOLOG ASLB-RELATED"/>
    <property type="match status" value="1"/>
</dbReference>
<protein>
    <recommendedName>
        <fullName evidence="7">Radical SAM core domain-containing protein</fullName>
    </recommendedName>
</protein>
<dbReference type="SFLD" id="SFLDS00029">
    <property type="entry name" value="Radical_SAM"/>
    <property type="match status" value="1"/>
</dbReference>
<dbReference type="SUPFAM" id="SSF102114">
    <property type="entry name" value="Radical SAM enzymes"/>
    <property type="match status" value="1"/>
</dbReference>
<keyword evidence="4" id="KW-0408">Iron</keyword>
<comment type="similarity">
    <text evidence="6">Belongs to the radical SAM superfamily. Anaerobic sulfatase-maturating enzyme family.</text>
</comment>
<dbReference type="CDD" id="cd01335">
    <property type="entry name" value="Radical_SAM"/>
    <property type="match status" value="1"/>
</dbReference>
<feature type="domain" description="Radical SAM core" evidence="7">
    <location>
        <begin position="28"/>
        <end position="175"/>
    </location>
</feature>
<dbReference type="Gene3D" id="3.20.20.70">
    <property type="entry name" value="Aldolase class I"/>
    <property type="match status" value="1"/>
</dbReference>
<accession>A0A327JTE2</accession>
<gene>
    <name evidence="8" type="ORF">CH339_01875</name>
</gene>
<reference evidence="8 9" key="1">
    <citation type="submission" date="2017-07" db="EMBL/GenBank/DDBJ databases">
        <title>Draft Genome Sequences of Select Purple Nonsulfur Bacteria.</title>
        <authorList>
            <person name="Lasarre B."/>
            <person name="Mckinlay J.B."/>
        </authorList>
    </citation>
    <scope>NUCLEOTIDE SEQUENCE [LARGE SCALE GENOMIC DNA]</scope>
    <source>
        <strain evidence="8 9">DSM 11290</strain>
    </source>
</reference>
<sequence>MSFAAPSPEMPAVSRSPDLDTETVMFLMTEKCNLNCIYCYEAGRHKNPMSAEAIRNVIVQHMNRPGPANLSIDFFGGEPFLEFETIRAVVEWFHERDWPKGHRFTISTNGTLLNDEIKAWLAKWHRCVVPMLSLDGAPEAHNRNRSNSYDKIAPHIPFLRQYWPTQSFKMTIGPDTIGDVAAGVKHIHGLGMPVEASVIFEDVWGDAAERRSHLKTYEAQLRELVDFYAANPDLAVPQIVNRSIGALFVTREKGERWCGAGKYMSCYTPDGASYPCHRFAPLCSRRPAVDPYAEAVGERAASANCPGCALLGICPTCQGFNWEQNGDVDVRTDFHCAFFKLEVLATAKLTLKRLAGRMAILDADPDLATKVLGLKMLMDTDLHASVYAVQ</sequence>
<keyword evidence="2" id="KW-0949">S-adenosyl-L-methionine</keyword>
<evidence type="ECO:0000256" key="3">
    <source>
        <dbReference type="ARBA" id="ARBA00022723"/>
    </source>
</evidence>
<keyword evidence="3" id="KW-0479">Metal-binding</keyword>